<protein>
    <submittedName>
        <fullName evidence="2">Transposase</fullName>
    </submittedName>
</protein>
<dbReference type="Proteomes" id="UP001065613">
    <property type="component" value="Chromosome"/>
</dbReference>
<organism evidence="2">
    <name type="scientific">Woronichinia naegeliana WA131</name>
    <dbReference type="NCBI Taxonomy" id="2824559"/>
    <lineage>
        <taxon>Bacteria</taxon>
        <taxon>Bacillati</taxon>
        <taxon>Cyanobacteriota</taxon>
        <taxon>Cyanophyceae</taxon>
        <taxon>Synechococcales</taxon>
        <taxon>Coelosphaeriaceae</taxon>
        <taxon>Woronichinia</taxon>
    </lineage>
</organism>
<dbReference type="EMBL" id="CP073041">
    <property type="protein sequence ID" value="UXE58987.1"/>
    <property type="molecule type" value="Genomic_DNA"/>
</dbReference>
<accession>A0A977KSK9</accession>
<dbReference type="Pfam" id="PF13358">
    <property type="entry name" value="DDE_3"/>
    <property type="match status" value="1"/>
</dbReference>
<dbReference type="AlphaFoldDB" id="A0A977KSK9"/>
<feature type="domain" description="Tc1-like transposase DDE" evidence="1">
    <location>
        <begin position="11"/>
        <end position="97"/>
    </location>
</feature>
<sequence length="103" mass="11407">MTGIQALERKAPDLPMSQGKIQGREFEYIRHGTQTLIASFDVAKGQVICSTVGNTRTEADYLSHIQKTIATSPDVAKWHLSMDCLNTHQSESLVRYVGLAEKS</sequence>
<proteinExistence type="predicted"/>
<dbReference type="KEGG" id="wna:KA717_23820"/>
<gene>
    <name evidence="2" type="ORF">KA717_23820</name>
</gene>
<name>A0A977KSK9_9CYAN</name>
<dbReference type="InterPro" id="IPR038717">
    <property type="entry name" value="Tc1-like_DDE_dom"/>
</dbReference>
<reference evidence="2" key="1">
    <citation type="submission" date="2021-04" db="EMBL/GenBank/DDBJ databases">
        <title>Genome sequence of Woronichinia naegeliana from Washington state freshwater lake bloom.</title>
        <authorList>
            <person name="Dreher T.W."/>
        </authorList>
    </citation>
    <scope>NUCLEOTIDE SEQUENCE</scope>
    <source>
        <strain evidence="2">WA131</strain>
    </source>
</reference>
<evidence type="ECO:0000259" key="1">
    <source>
        <dbReference type="Pfam" id="PF13358"/>
    </source>
</evidence>
<evidence type="ECO:0000313" key="2">
    <source>
        <dbReference type="EMBL" id="UXE58987.1"/>
    </source>
</evidence>